<name>A0A3N2Q2M9_SODAK</name>
<proteinExistence type="predicted"/>
<sequence length="123" mass="14041">MRTFLVRDLTSFCGDKRKEGVRRVGSFGLAGSLAVLYTTLREFHLTRHTTANTRQQSTRSHKVLFVDIRRMVWLTPHLPRPGPTGNFSVSTRRLKWQGRKGARILETLKLCLAPSCLKPSYLS</sequence>
<dbReference type="AlphaFoldDB" id="A0A3N2Q2M9"/>
<gene>
    <name evidence="1" type="ORF">SODALDRAFT_109914</name>
</gene>
<organism evidence="1 2">
    <name type="scientific">Sodiomyces alkalinus (strain CBS 110278 / VKM F-3762 / F11)</name>
    <name type="common">Alkaliphilic filamentous fungus</name>
    <dbReference type="NCBI Taxonomy" id="1314773"/>
    <lineage>
        <taxon>Eukaryota</taxon>
        <taxon>Fungi</taxon>
        <taxon>Dikarya</taxon>
        <taxon>Ascomycota</taxon>
        <taxon>Pezizomycotina</taxon>
        <taxon>Sordariomycetes</taxon>
        <taxon>Hypocreomycetidae</taxon>
        <taxon>Glomerellales</taxon>
        <taxon>Plectosphaerellaceae</taxon>
        <taxon>Sodiomyces</taxon>
    </lineage>
</organism>
<evidence type="ECO:0000313" key="1">
    <source>
        <dbReference type="EMBL" id="ROT41021.1"/>
    </source>
</evidence>
<protein>
    <submittedName>
        <fullName evidence="1">Uncharacterized protein</fullName>
    </submittedName>
</protein>
<dbReference type="GeneID" id="39575018"/>
<evidence type="ECO:0000313" key="2">
    <source>
        <dbReference type="Proteomes" id="UP000272025"/>
    </source>
</evidence>
<accession>A0A3N2Q2M9</accession>
<dbReference type="RefSeq" id="XP_028468827.1">
    <property type="nucleotide sequence ID" value="XM_028606540.1"/>
</dbReference>
<reference evidence="1 2" key="1">
    <citation type="journal article" date="2018" name="Mol. Ecol.">
        <title>The obligate alkalophilic soda-lake fungus Sodiomyces alkalinus has shifted to a protein diet.</title>
        <authorList>
            <person name="Grum-Grzhimaylo A.A."/>
            <person name="Falkoski D.L."/>
            <person name="van den Heuvel J."/>
            <person name="Valero-Jimenez C.A."/>
            <person name="Min B."/>
            <person name="Choi I.G."/>
            <person name="Lipzen A."/>
            <person name="Daum C.G."/>
            <person name="Aanen D.K."/>
            <person name="Tsang A."/>
            <person name="Henrissat B."/>
            <person name="Bilanenko E.N."/>
            <person name="de Vries R.P."/>
            <person name="van Kan J.A.L."/>
            <person name="Grigoriev I.V."/>
            <person name="Debets A.J.M."/>
        </authorList>
    </citation>
    <scope>NUCLEOTIDE SEQUENCE [LARGE SCALE GENOMIC DNA]</scope>
    <source>
        <strain evidence="1 2">F11</strain>
    </source>
</reference>
<dbReference type="Proteomes" id="UP000272025">
    <property type="component" value="Unassembled WGS sequence"/>
</dbReference>
<dbReference type="EMBL" id="ML119052">
    <property type="protein sequence ID" value="ROT41021.1"/>
    <property type="molecule type" value="Genomic_DNA"/>
</dbReference>
<keyword evidence="2" id="KW-1185">Reference proteome</keyword>